<protein>
    <submittedName>
        <fullName evidence="1">Uncharacterized protein</fullName>
    </submittedName>
</protein>
<dbReference type="Proteomes" id="UP000253472">
    <property type="component" value="Unassembled WGS sequence"/>
</dbReference>
<comment type="caution">
    <text evidence="1">The sequence shown here is derived from an EMBL/GenBank/DDBJ whole genome shotgun (WGS) entry which is preliminary data.</text>
</comment>
<sequence length="61" mass="6918">MSSATVANQPKHETIRAKFEHFQKDADKNCHKMKRGTMKLLSLLKKSSIDSKRSGNLTSEK</sequence>
<dbReference type="AlphaFoldDB" id="A0A367Y3F7"/>
<proteinExistence type="predicted"/>
<dbReference type="EMBL" id="QLNQ01000027">
    <property type="protein sequence ID" value="RCK59581.1"/>
    <property type="molecule type" value="Genomic_DNA"/>
</dbReference>
<reference evidence="1 2" key="1">
    <citation type="submission" date="2018-06" db="EMBL/GenBank/DDBJ databases">
        <title>Whole genome sequencing of Candida tropicalis (genome annotated by CSBL at Korea University).</title>
        <authorList>
            <person name="Ahn J."/>
        </authorList>
    </citation>
    <scope>NUCLEOTIDE SEQUENCE [LARGE SCALE GENOMIC DNA]</scope>
    <source>
        <strain evidence="1 2">ATCC 20962</strain>
    </source>
</reference>
<keyword evidence="2" id="KW-1185">Reference proteome</keyword>
<evidence type="ECO:0000313" key="1">
    <source>
        <dbReference type="EMBL" id="RCK59581.1"/>
    </source>
</evidence>
<accession>A0A367Y3F7</accession>
<gene>
    <name evidence="1" type="ORF">Cantr_07598</name>
</gene>
<organism evidence="1 2">
    <name type="scientific">Candida viswanathii</name>
    <dbReference type="NCBI Taxonomy" id="5486"/>
    <lineage>
        <taxon>Eukaryota</taxon>
        <taxon>Fungi</taxon>
        <taxon>Dikarya</taxon>
        <taxon>Ascomycota</taxon>
        <taxon>Saccharomycotina</taxon>
        <taxon>Pichiomycetes</taxon>
        <taxon>Debaryomycetaceae</taxon>
        <taxon>Candida/Lodderomyces clade</taxon>
        <taxon>Candida</taxon>
    </lineage>
</organism>
<name>A0A367Y3F7_9ASCO</name>
<evidence type="ECO:0000313" key="2">
    <source>
        <dbReference type="Proteomes" id="UP000253472"/>
    </source>
</evidence>